<reference evidence="1" key="1">
    <citation type="journal article" date="2014" name="Microbiology">
        <title>A 2,4-dichlorophenoxyacetic acid degradation plasmid pM7012 discloses distribution of an unclassified megaplasmid group across bacterial species.</title>
        <authorList>
            <person name="Sakai Y."/>
            <person name="Ogawa N."/>
            <person name="Shimomura Y."/>
            <person name="Fujii T."/>
        </authorList>
    </citation>
    <scope>NUCLEOTIDE SEQUENCE</scope>
    <source>
        <strain evidence="1">M701</strain>
    </source>
</reference>
<keyword evidence="1" id="KW-0614">Plasmid</keyword>
<protein>
    <submittedName>
        <fullName evidence="1">Uncharacterized protein</fullName>
    </submittedName>
</protein>
<dbReference type="EMBL" id="AB853026">
    <property type="protein sequence ID" value="BAO19287.1"/>
    <property type="molecule type" value="Genomic_DNA"/>
</dbReference>
<reference evidence="1" key="2">
    <citation type="submission" date="2024-06" db="EMBL/GenBank/DDBJ databases">
        <authorList>
            <person name="Sakai Y."/>
            <person name="Fujii T."/>
        </authorList>
    </citation>
    <scope>NUCLEOTIDE SEQUENCE</scope>
    <source>
        <strain evidence="1">M701</strain>
        <plasmid evidence="1">pM7012</plasmid>
    </source>
</reference>
<accession>V5YPF7</accession>
<geneLocation type="plasmid" evidence="1">
    <name>pM7012</name>
</geneLocation>
<name>V5YPF7_9BURK</name>
<organism evidence="1">
    <name type="scientific">Burkholderia sp. M701</name>
    <dbReference type="NCBI Taxonomy" id="326454"/>
    <lineage>
        <taxon>Bacteria</taxon>
        <taxon>Pseudomonadati</taxon>
        <taxon>Pseudomonadota</taxon>
        <taxon>Betaproteobacteria</taxon>
        <taxon>Burkholderiales</taxon>
        <taxon>Burkholderiaceae</taxon>
        <taxon>Burkholderia</taxon>
    </lineage>
</organism>
<evidence type="ECO:0000313" key="1">
    <source>
        <dbReference type="EMBL" id="BAO19287.1"/>
    </source>
</evidence>
<proteinExistence type="predicted"/>
<dbReference type="AlphaFoldDB" id="V5YPF7"/>
<sequence length="147" mass="16588">MLPRVLQSYRPRILSMHGRLLFLLLPASEKEKAPATYVARSLVEVKENLGLTRRGSRRKCGDDVSQSRIDVFVVQVRVQDRASPRDSTHSINTCDAQQIPAIPHVGVIRRNADLTMAVSVKRSDRGAQRFEMLGLDLHGRHHTDGQR</sequence>